<evidence type="ECO:0000313" key="3">
    <source>
        <dbReference type="Proteomes" id="UP000001055"/>
    </source>
</evidence>
<protein>
    <submittedName>
        <fullName evidence="2">Uncharacterized protein</fullName>
    </submittedName>
</protein>
<dbReference type="HOGENOM" id="CLU_027898_0_0_1"/>
<dbReference type="EMBL" id="CH445351">
    <property type="protein sequence ID" value="EAT79109.1"/>
    <property type="molecule type" value="Genomic_DNA"/>
</dbReference>
<dbReference type="InParanoid" id="Q0U3K2"/>
<feature type="transmembrane region" description="Helical" evidence="1">
    <location>
        <begin position="309"/>
        <end position="330"/>
    </location>
</feature>
<keyword evidence="1" id="KW-0812">Transmembrane</keyword>
<organism evidence="2 3">
    <name type="scientific">Phaeosphaeria nodorum (strain SN15 / ATCC MYA-4574 / FGSC 10173)</name>
    <name type="common">Glume blotch fungus</name>
    <name type="synonym">Parastagonospora nodorum</name>
    <dbReference type="NCBI Taxonomy" id="321614"/>
    <lineage>
        <taxon>Eukaryota</taxon>
        <taxon>Fungi</taxon>
        <taxon>Dikarya</taxon>
        <taxon>Ascomycota</taxon>
        <taxon>Pezizomycotina</taxon>
        <taxon>Dothideomycetes</taxon>
        <taxon>Pleosporomycetidae</taxon>
        <taxon>Pleosporales</taxon>
        <taxon>Pleosporineae</taxon>
        <taxon>Phaeosphaeriaceae</taxon>
        <taxon>Parastagonospora</taxon>
    </lineage>
</organism>
<evidence type="ECO:0000313" key="2">
    <source>
        <dbReference type="EMBL" id="EAT79109.1"/>
    </source>
</evidence>
<dbReference type="RefSeq" id="XP_001803868.1">
    <property type="nucleotide sequence ID" value="XM_001803816.1"/>
</dbReference>
<dbReference type="OMA" id="LICLWPW"/>
<dbReference type="Proteomes" id="UP000001055">
    <property type="component" value="Unassembled WGS sequence"/>
</dbReference>
<dbReference type="VEuPathDB" id="FungiDB:JI435_136620"/>
<proteinExistence type="predicted"/>
<accession>Q0U3K2</accession>
<keyword evidence="1" id="KW-1133">Transmembrane helix</keyword>
<dbReference type="AlphaFoldDB" id="Q0U3K2"/>
<gene>
    <name evidence="2" type="ORF">SNOG_13662</name>
</gene>
<reference evidence="3" key="1">
    <citation type="journal article" date="2007" name="Plant Cell">
        <title>Dothideomycete-plant interactions illuminated by genome sequencing and EST analysis of the wheat pathogen Stagonospora nodorum.</title>
        <authorList>
            <person name="Hane J.K."/>
            <person name="Lowe R.G."/>
            <person name="Solomon P.S."/>
            <person name="Tan K.C."/>
            <person name="Schoch C.L."/>
            <person name="Spatafora J.W."/>
            <person name="Crous P.W."/>
            <person name="Kodira C."/>
            <person name="Birren B.W."/>
            <person name="Galagan J.E."/>
            <person name="Torriani S.F."/>
            <person name="McDonald B.A."/>
            <person name="Oliver R.P."/>
        </authorList>
    </citation>
    <scope>NUCLEOTIDE SEQUENCE [LARGE SCALE GENOMIC DNA]</scope>
    <source>
        <strain evidence="3">SN15 / ATCC MYA-4574 / FGSC 10173</strain>
    </source>
</reference>
<evidence type="ECO:0000256" key="1">
    <source>
        <dbReference type="SAM" id="Phobius"/>
    </source>
</evidence>
<dbReference type="KEGG" id="pno:SNOG_13662"/>
<sequence length="408" mass="46486">MTFNNYTWVPTLAMNLHFNCSQAATLWDLDLNRMPPSQRPKIYSAVRDGLQDHLQKNNLSQPPEGELFVWLQGTRTVQNALEINFTECRNELCPLWGFEGNSDIAVSLYVGALLAIRFDKVPKAESRAGLISRTLFALQHSTLAFLNASFVFAIAMLSASLMSIAKTVDNFTFIASAWALTILMPISSVIPVVLLQLAASDMLRRNRGRILLWALVDVLIIIILVLSFIPKKLDHNMNGAEWKKYQKQADWEVLCINTRAEYQLVLLIFLAWALAGSLLLGITSYLVGTLVARLRHSSAGKLYKQIVRVLWWTCLVLAFVSMWLCLIWFIQFQSYTDKRAAVDNKDTEWSFGQILAFATWVPVLVEFGYLWWERPLDALNGRLMHPYEVKEVSKQTQAFEMSREAEVV</sequence>
<keyword evidence="1" id="KW-0472">Membrane</keyword>
<feature type="transmembrane region" description="Helical" evidence="1">
    <location>
        <begin position="210"/>
        <end position="229"/>
    </location>
</feature>
<dbReference type="VEuPathDB" id="FungiDB:JI435_423680"/>
<dbReference type="eggNOG" id="ENOG502SIUH">
    <property type="taxonomic scope" value="Eukaryota"/>
</dbReference>
<feature type="transmembrane region" description="Helical" evidence="1">
    <location>
        <begin position="171"/>
        <end position="198"/>
    </location>
</feature>
<dbReference type="GeneID" id="5980788"/>
<feature type="transmembrane region" description="Helical" evidence="1">
    <location>
        <begin position="143"/>
        <end position="165"/>
    </location>
</feature>
<name>Q0U3K2_PHANO</name>
<feature type="transmembrane region" description="Helical" evidence="1">
    <location>
        <begin position="264"/>
        <end position="288"/>
    </location>
</feature>
<feature type="transmembrane region" description="Helical" evidence="1">
    <location>
        <begin position="350"/>
        <end position="372"/>
    </location>
</feature>